<dbReference type="InterPro" id="IPR034096">
    <property type="entry name" value="AAMDC"/>
</dbReference>
<evidence type="ECO:0000313" key="6">
    <source>
        <dbReference type="EMBL" id="KAK0702724.1"/>
    </source>
</evidence>
<feature type="region of interest" description="Disordered" evidence="5">
    <location>
        <begin position="1"/>
        <end position="35"/>
    </location>
</feature>
<evidence type="ECO:0000256" key="5">
    <source>
        <dbReference type="SAM" id="MobiDB-lite"/>
    </source>
</evidence>
<dbReference type="CDD" id="cd05126">
    <property type="entry name" value="Mth938"/>
    <property type="match status" value="1"/>
</dbReference>
<gene>
    <name evidence="6" type="ORF">B0H67DRAFT_595011</name>
</gene>
<protein>
    <recommendedName>
        <fullName evidence="4">Mth938 domain-containing protein</fullName>
    </recommendedName>
</protein>
<organism evidence="6 7">
    <name type="scientific">Lasiosphaeris hirsuta</name>
    <dbReference type="NCBI Taxonomy" id="260670"/>
    <lineage>
        <taxon>Eukaryota</taxon>
        <taxon>Fungi</taxon>
        <taxon>Dikarya</taxon>
        <taxon>Ascomycota</taxon>
        <taxon>Pezizomycotina</taxon>
        <taxon>Sordariomycetes</taxon>
        <taxon>Sordariomycetidae</taxon>
        <taxon>Sordariales</taxon>
        <taxon>Lasiosphaeriaceae</taxon>
        <taxon>Lasiosphaeris</taxon>
    </lineage>
</organism>
<evidence type="ECO:0000256" key="1">
    <source>
        <dbReference type="ARBA" id="ARBA00004496"/>
    </source>
</evidence>
<dbReference type="InterPro" id="IPR036748">
    <property type="entry name" value="MTH938-like_sf"/>
</dbReference>
<comment type="subcellular location">
    <subcellularLocation>
        <location evidence="1">Cytoplasm</location>
    </subcellularLocation>
</comment>
<evidence type="ECO:0000256" key="3">
    <source>
        <dbReference type="ARBA" id="ARBA00061510"/>
    </source>
</evidence>
<dbReference type="InterPro" id="IPR007523">
    <property type="entry name" value="NDUFAF3/AAMDC"/>
</dbReference>
<accession>A0AA40DGK5</accession>
<dbReference type="Gene3D" id="3.40.1230.10">
    <property type="entry name" value="MTH938-like"/>
    <property type="match status" value="1"/>
</dbReference>
<dbReference type="AlphaFoldDB" id="A0AA40DGK5"/>
<sequence>MDIAPGTQASNSPLTEAKATAKDDTTVPATTPITSNPSPFITSLSWGKISISPTNGLTLDTIKDIKLYPGGARPWDWNETGTRHKPGIQLADVEELLAHGATVVVLSKGMQERLEVAEGVVERLEGRGVKVYVAETKEAVRLYNELVEGGNKVGGLVHSTC</sequence>
<dbReference type="SUPFAM" id="SSF64076">
    <property type="entry name" value="MTH938-like"/>
    <property type="match status" value="1"/>
</dbReference>
<evidence type="ECO:0000256" key="4">
    <source>
        <dbReference type="ARBA" id="ARBA00074293"/>
    </source>
</evidence>
<evidence type="ECO:0000256" key="2">
    <source>
        <dbReference type="ARBA" id="ARBA00022490"/>
    </source>
</evidence>
<dbReference type="PANTHER" id="PTHR15811">
    <property type="entry name" value="MTH938 DOMAIN-CONTAINING PROTEIN"/>
    <property type="match status" value="1"/>
</dbReference>
<comment type="caution">
    <text evidence="6">The sequence shown here is derived from an EMBL/GenBank/DDBJ whole genome shotgun (WGS) entry which is preliminary data.</text>
</comment>
<proteinExistence type="inferred from homology"/>
<keyword evidence="7" id="KW-1185">Reference proteome</keyword>
<dbReference type="Proteomes" id="UP001172102">
    <property type="component" value="Unassembled WGS sequence"/>
</dbReference>
<keyword evidence="2" id="KW-0963">Cytoplasm</keyword>
<reference evidence="6" key="1">
    <citation type="submission" date="2023-06" db="EMBL/GenBank/DDBJ databases">
        <title>Genome-scale phylogeny and comparative genomics of the fungal order Sordariales.</title>
        <authorList>
            <consortium name="Lawrence Berkeley National Laboratory"/>
            <person name="Hensen N."/>
            <person name="Bonometti L."/>
            <person name="Westerberg I."/>
            <person name="Brannstrom I.O."/>
            <person name="Guillou S."/>
            <person name="Cros-Aarteil S."/>
            <person name="Calhoun S."/>
            <person name="Haridas S."/>
            <person name="Kuo A."/>
            <person name="Mondo S."/>
            <person name="Pangilinan J."/>
            <person name="Riley R."/>
            <person name="Labutti K."/>
            <person name="Andreopoulos B."/>
            <person name="Lipzen A."/>
            <person name="Chen C."/>
            <person name="Yanf M."/>
            <person name="Daum C."/>
            <person name="Ng V."/>
            <person name="Clum A."/>
            <person name="Steindorff A."/>
            <person name="Ohm R."/>
            <person name="Martin F."/>
            <person name="Silar P."/>
            <person name="Natvig D."/>
            <person name="Lalanne C."/>
            <person name="Gautier V."/>
            <person name="Ament-Velasquez S.L."/>
            <person name="Kruys A."/>
            <person name="Hutchinson M.I."/>
            <person name="Powell A.J."/>
            <person name="Barry K."/>
            <person name="Miller A.N."/>
            <person name="Grigoriev I.V."/>
            <person name="Debuchy R."/>
            <person name="Gladieux P."/>
            <person name="Thoren M.H."/>
            <person name="Johannesson H."/>
        </authorList>
    </citation>
    <scope>NUCLEOTIDE SEQUENCE</scope>
    <source>
        <strain evidence="6">SMH4607-1</strain>
    </source>
</reference>
<comment type="similarity">
    <text evidence="3">Belongs to the AAMDC family.</text>
</comment>
<dbReference type="Pfam" id="PF04430">
    <property type="entry name" value="DUF498"/>
    <property type="match status" value="1"/>
</dbReference>
<dbReference type="FunFam" id="3.40.1230.10:FF:000001">
    <property type="entry name" value="Adipogenesis-associated, Mth938 domain-containing"/>
    <property type="match status" value="1"/>
</dbReference>
<dbReference type="GO" id="GO:0005737">
    <property type="term" value="C:cytoplasm"/>
    <property type="evidence" value="ECO:0007669"/>
    <property type="project" value="UniProtKB-SubCell"/>
</dbReference>
<dbReference type="PANTHER" id="PTHR15811:SF5">
    <property type="entry name" value="MTH938 DOMAIN-CONTAINING PROTEIN"/>
    <property type="match status" value="1"/>
</dbReference>
<dbReference type="EMBL" id="JAUKUA010000008">
    <property type="protein sequence ID" value="KAK0702724.1"/>
    <property type="molecule type" value="Genomic_DNA"/>
</dbReference>
<evidence type="ECO:0000313" key="7">
    <source>
        <dbReference type="Proteomes" id="UP001172102"/>
    </source>
</evidence>
<name>A0AA40DGK5_9PEZI</name>